<evidence type="ECO:0000313" key="15">
    <source>
        <dbReference type="Proteomes" id="UP000095647"/>
    </source>
</evidence>
<keyword evidence="3" id="KW-0804">Transcription</keyword>
<dbReference type="InterPro" id="IPR018060">
    <property type="entry name" value="HTH_AraC"/>
</dbReference>
<evidence type="ECO:0000313" key="8">
    <source>
        <dbReference type="EMBL" id="KAB5887491.1"/>
    </source>
</evidence>
<evidence type="ECO:0000313" key="5">
    <source>
        <dbReference type="EMBL" id="CUN50369.1"/>
    </source>
</evidence>
<dbReference type="EMBL" id="BPPZ01000001">
    <property type="protein sequence ID" value="GJD13121.1"/>
    <property type="molecule type" value="Genomic_DNA"/>
</dbReference>
<evidence type="ECO:0000313" key="9">
    <source>
        <dbReference type="EMBL" id="MCQ4792141.1"/>
    </source>
</evidence>
<evidence type="ECO:0000259" key="4">
    <source>
        <dbReference type="PROSITE" id="PS01124"/>
    </source>
</evidence>
<dbReference type="InterPro" id="IPR009057">
    <property type="entry name" value="Homeodomain-like_sf"/>
</dbReference>
<dbReference type="Pfam" id="PF02311">
    <property type="entry name" value="AraC_binding"/>
    <property type="match status" value="1"/>
</dbReference>
<sequence length="323" mass="35042">MGAVVQVNDNRHGKAALAQTSFGGFVPKGGSSNDSGVLEIIVPDAQASVRWVKHGYPSSLAKWHHHPHIEIHLIREGTGLMMAGNAVVPYEAGQVALIGSNLPHNWVSDIAPGERLRQRDVVCHVRPETIRLLMSGFPETSGFAMVLRRAGQALVLSGESARQAGSILESMEEHSLACRVSDLIRVLDVFAHASADESYTVVASGYDPAVCSGAESVVNDAIEYISSHLSGEISLDLAARQAGMSVSAFSRLFKRAAGIRFSDFVRRLRIGHACRLLTTTNQSVASIRRACGYGNASNFNRRFFEETGETPTGWRKKYIGRTR</sequence>
<dbReference type="SMART" id="SM00342">
    <property type="entry name" value="HTH_ARAC"/>
    <property type="match status" value="1"/>
</dbReference>
<reference evidence="5 15" key="1">
    <citation type="submission" date="2015-09" db="EMBL/GenBank/DDBJ databases">
        <authorList>
            <consortium name="Pathogen Informatics"/>
        </authorList>
    </citation>
    <scope>NUCLEOTIDE SEQUENCE [LARGE SCALE GENOMIC DNA]</scope>
    <source>
        <strain evidence="5 15">2789STDY5608824</strain>
    </source>
</reference>
<evidence type="ECO:0000313" key="14">
    <source>
        <dbReference type="EMBL" id="WNE85691.1"/>
    </source>
</evidence>
<dbReference type="Proteomes" id="UP000192714">
    <property type="component" value="Unassembled WGS sequence"/>
</dbReference>
<evidence type="ECO:0000313" key="12">
    <source>
        <dbReference type="EMBL" id="OSG95105.1"/>
    </source>
</evidence>
<dbReference type="PROSITE" id="PS01124">
    <property type="entry name" value="HTH_ARAC_FAMILY_2"/>
    <property type="match status" value="1"/>
</dbReference>
<dbReference type="CDD" id="cd06976">
    <property type="entry name" value="cupin_MtlR-like_N"/>
    <property type="match status" value="1"/>
</dbReference>
<reference evidence="14" key="9">
    <citation type="submission" date="2023-09" db="EMBL/GenBank/DDBJ databases">
        <title>Ecological and genomic based identification of the Bifidobacterium adolescentis prototype of the healthy human gut microbiota.</title>
        <authorList>
            <person name="Lugli G.A."/>
            <person name="Argentini C."/>
            <person name="Tarracchini C."/>
            <person name="Fontana F."/>
            <person name="Alessandri G."/>
            <person name="Mancabelli L."/>
            <person name="Milani C."/>
            <person name="Turroni F."/>
            <person name="Ventura M."/>
        </authorList>
    </citation>
    <scope>NUCLEOTIDE SEQUENCE</scope>
    <source>
        <strain evidence="14">703B</strain>
    </source>
</reference>
<dbReference type="EMBL" id="JANFYM010000001">
    <property type="protein sequence ID" value="MCQ4792141.1"/>
    <property type="molecule type" value="Genomic_DNA"/>
</dbReference>
<dbReference type="Gene3D" id="1.10.10.60">
    <property type="entry name" value="Homeodomain-like"/>
    <property type="match status" value="2"/>
</dbReference>
<dbReference type="GO" id="GO:0003700">
    <property type="term" value="F:DNA-binding transcription factor activity"/>
    <property type="evidence" value="ECO:0007669"/>
    <property type="project" value="InterPro"/>
</dbReference>
<dbReference type="Proteomes" id="UP000437631">
    <property type="component" value="Unassembled WGS sequence"/>
</dbReference>
<dbReference type="eggNOG" id="COG2207">
    <property type="taxonomic scope" value="Bacteria"/>
</dbReference>
<dbReference type="Pfam" id="PF12833">
    <property type="entry name" value="HTH_18"/>
    <property type="match status" value="1"/>
</dbReference>
<dbReference type="AlphaFoldDB" id="A0A076JMA1"/>
<organism evidence="10 16">
    <name type="scientific">Bifidobacterium adolescentis</name>
    <dbReference type="NCBI Taxonomy" id="1680"/>
    <lineage>
        <taxon>Bacteria</taxon>
        <taxon>Bacillati</taxon>
        <taxon>Actinomycetota</taxon>
        <taxon>Actinomycetes</taxon>
        <taxon>Bifidobacteriales</taxon>
        <taxon>Bifidobacteriaceae</taxon>
        <taxon>Bifidobacterium</taxon>
    </lineage>
</organism>
<dbReference type="SUPFAM" id="SSF51182">
    <property type="entry name" value="RmlC-like cupins"/>
    <property type="match status" value="1"/>
</dbReference>
<dbReference type="InterPro" id="IPR014710">
    <property type="entry name" value="RmlC-like_jellyroll"/>
</dbReference>
<dbReference type="EMBL" id="CP047129">
    <property type="protein sequence ID" value="QHB62109.1"/>
    <property type="molecule type" value="Genomic_DNA"/>
</dbReference>
<dbReference type="PANTHER" id="PTHR43280">
    <property type="entry name" value="ARAC-FAMILY TRANSCRIPTIONAL REGULATOR"/>
    <property type="match status" value="1"/>
</dbReference>
<protein>
    <submittedName>
        <fullName evidence="5 10">Transcriptional regulator</fullName>
    </submittedName>
    <submittedName>
        <fullName evidence="13">Helix-turn-helix domain-containing protein</fullName>
    </submittedName>
</protein>
<proteinExistence type="predicted"/>
<dbReference type="SUPFAM" id="SSF46689">
    <property type="entry name" value="Homeodomain-like"/>
    <property type="match status" value="2"/>
</dbReference>
<dbReference type="EMBL" id="MAXD01000001">
    <property type="protein sequence ID" value="OFA35957.1"/>
    <property type="molecule type" value="Genomic_DNA"/>
</dbReference>
<dbReference type="PATRIC" id="fig|1680.6.peg.197"/>
<dbReference type="InterPro" id="IPR003313">
    <property type="entry name" value="AraC-bd"/>
</dbReference>
<reference evidence="9" key="8">
    <citation type="submission" date="2022-06" db="EMBL/GenBank/DDBJ databases">
        <title>Isolation of gut microbiota from human fecal samples.</title>
        <authorList>
            <person name="Pamer E.G."/>
            <person name="Barat B."/>
            <person name="Waligurski E."/>
            <person name="Medina S."/>
            <person name="Paddock L."/>
            <person name="Mostad J."/>
        </authorList>
    </citation>
    <scope>NUCLEOTIDE SEQUENCE</scope>
    <source>
        <strain evidence="9">SL.1.01</strain>
    </source>
</reference>
<evidence type="ECO:0000256" key="1">
    <source>
        <dbReference type="ARBA" id="ARBA00023015"/>
    </source>
</evidence>
<dbReference type="Gene3D" id="2.60.120.10">
    <property type="entry name" value="Jelly Rolls"/>
    <property type="match status" value="1"/>
</dbReference>
<evidence type="ECO:0000313" key="19">
    <source>
        <dbReference type="Proteomes" id="UP000437631"/>
    </source>
</evidence>
<evidence type="ECO:0000313" key="10">
    <source>
        <dbReference type="EMBL" id="OFA35957.1"/>
    </source>
</evidence>
<dbReference type="EMBL" id="CP133648">
    <property type="protein sequence ID" value="WNE85691.1"/>
    <property type="molecule type" value="Genomic_DNA"/>
</dbReference>
<evidence type="ECO:0000256" key="3">
    <source>
        <dbReference type="ARBA" id="ARBA00023163"/>
    </source>
</evidence>
<reference evidence="13 20" key="6">
    <citation type="submission" date="2019-12" db="EMBL/GenBank/DDBJ databases">
        <title>Draft Genome Sequence of Bifidobacterium adolescentis ZJ2.</title>
        <authorList>
            <person name="Jin Z."/>
        </authorList>
    </citation>
    <scope>NUCLEOTIDE SEQUENCE [LARGE SCALE GENOMIC DNA]</scope>
    <source>
        <strain evidence="13 20">ZJ2</strain>
    </source>
</reference>
<dbReference type="GO" id="GO:0043565">
    <property type="term" value="F:sequence-specific DNA binding"/>
    <property type="evidence" value="ECO:0007669"/>
    <property type="project" value="InterPro"/>
</dbReference>
<dbReference type="Proteomes" id="UP000470200">
    <property type="component" value="Unassembled WGS sequence"/>
</dbReference>
<reference evidence="12 18" key="2">
    <citation type="journal article" date="2016" name="Sci. Rep.">
        <title>Evaluation of genetic diversity among strains of the human gut commensal Bifidobacterium adolescentis.</title>
        <authorList>
            <person name="Duranti S."/>
            <person name="Milani C."/>
            <person name="Lugli G.A."/>
            <person name="Mancabelli L."/>
            <person name="Turroni F."/>
            <person name="Ferrario C."/>
            <person name="Mangifesta M."/>
            <person name="Viappiani A."/>
            <person name="Sanchez B."/>
            <person name="Margolles A."/>
            <person name="van Sinderen D."/>
            <person name="Ventura M."/>
        </authorList>
    </citation>
    <scope>NUCLEOTIDE SEQUENCE</scope>
    <source>
        <strain evidence="14">703B</strain>
        <strain evidence="12 18">AD2-8</strain>
    </source>
</reference>
<dbReference type="InterPro" id="IPR011051">
    <property type="entry name" value="RmlC_Cupin_sf"/>
</dbReference>
<evidence type="ECO:0000313" key="6">
    <source>
        <dbReference type="EMBL" id="GJD13121.1"/>
    </source>
</evidence>
<dbReference type="EMBL" id="WDIP01000001">
    <property type="protein sequence ID" value="KAB5887491.1"/>
    <property type="molecule type" value="Genomic_DNA"/>
</dbReference>
<keyword evidence="2" id="KW-0238">DNA-binding</keyword>
<dbReference type="EMBL" id="CYYI01000002">
    <property type="protein sequence ID" value="CUN50369.1"/>
    <property type="molecule type" value="Genomic_DNA"/>
</dbReference>
<feature type="domain" description="HTH araC/xylS-type" evidence="4">
    <location>
        <begin position="219"/>
        <end position="317"/>
    </location>
</feature>
<dbReference type="RefSeq" id="WP_003807944.1">
    <property type="nucleotide sequence ID" value="NZ_BPPZ01000001.1"/>
</dbReference>
<evidence type="ECO:0000313" key="20">
    <source>
        <dbReference type="Proteomes" id="UP000464884"/>
    </source>
</evidence>
<dbReference type="EMBL" id="NAQF01000005">
    <property type="protein sequence ID" value="OQM57595.1"/>
    <property type="molecule type" value="Genomic_DNA"/>
</dbReference>
<dbReference type="Proteomes" id="UP000193664">
    <property type="component" value="Unassembled WGS sequence"/>
</dbReference>
<evidence type="ECO:0000313" key="13">
    <source>
        <dbReference type="EMBL" id="QHB62109.1"/>
    </source>
</evidence>
<dbReference type="PANTHER" id="PTHR43280:SF27">
    <property type="entry name" value="TRANSCRIPTIONAL REGULATOR MTLR"/>
    <property type="match status" value="1"/>
</dbReference>
<evidence type="ECO:0000313" key="18">
    <source>
        <dbReference type="Proteomes" id="UP000193664"/>
    </source>
</evidence>
<reference evidence="19 21" key="5">
    <citation type="journal article" date="2019" name="Nat. Med.">
        <title>A library of human gut bacterial isolates paired with longitudinal multiomics data enables mechanistic microbiome research.</title>
        <authorList>
            <person name="Poyet M."/>
            <person name="Groussin M."/>
            <person name="Gibbons S.M."/>
            <person name="Avila-Pacheco J."/>
            <person name="Jiang X."/>
            <person name="Kearney S.M."/>
            <person name="Perrotta A.R."/>
            <person name="Berdy B."/>
            <person name="Zhao S."/>
            <person name="Lieberman T.D."/>
            <person name="Swanson P.K."/>
            <person name="Smith M."/>
            <person name="Roesemann S."/>
            <person name="Alexander J.E."/>
            <person name="Rich S.A."/>
            <person name="Livny J."/>
            <person name="Vlamakis H."/>
            <person name="Clish C."/>
            <person name="Bullock K."/>
            <person name="Deik A."/>
            <person name="Scott J."/>
            <person name="Pierce K.A."/>
            <person name="Xavier R.J."/>
            <person name="Alm E.J."/>
        </authorList>
    </citation>
    <scope>NUCLEOTIDE SEQUENCE [LARGE SCALE GENOMIC DNA]</scope>
    <source>
        <strain evidence="8 21">BIOML-A105</strain>
        <strain evidence="7 19">BIOML-A190</strain>
    </source>
</reference>
<dbReference type="Proteomes" id="UP000464884">
    <property type="component" value="Chromosome"/>
</dbReference>
<dbReference type="Proteomes" id="UP000193179">
    <property type="component" value="Chromosome"/>
</dbReference>
<reference evidence="6" key="7">
    <citation type="submission" date="2021-08" db="EMBL/GenBank/DDBJ databases">
        <title>Draft genome sequence of the GABA producer Bifidobacterium adolescentis 4-2, isolated from healthy human feces.</title>
        <authorList>
            <person name="Altaib H."/>
            <person name="Niwa R."/>
            <person name="Abe M."/>
            <person name="Suzuki T."/>
        </authorList>
    </citation>
    <scope>NUCLEOTIDE SEQUENCE</scope>
    <source>
        <strain evidence="6">4-2</strain>
    </source>
</reference>
<dbReference type="EMBL" id="WDLT01000001">
    <property type="protein sequence ID" value="KAB5748027.1"/>
    <property type="molecule type" value="Genomic_DNA"/>
</dbReference>
<evidence type="ECO:0000256" key="2">
    <source>
        <dbReference type="ARBA" id="ARBA00023125"/>
    </source>
</evidence>
<dbReference type="Proteomes" id="UP000175684">
    <property type="component" value="Unassembled WGS sequence"/>
</dbReference>
<evidence type="ECO:0000313" key="7">
    <source>
        <dbReference type="EMBL" id="KAB5748027.1"/>
    </source>
</evidence>
<dbReference type="EMBL" id="LNKF01000002">
    <property type="protein sequence ID" value="OSG95105.1"/>
    <property type="molecule type" value="Genomic_DNA"/>
</dbReference>
<dbReference type="Proteomes" id="UP001206013">
    <property type="component" value="Unassembled WGS sequence"/>
</dbReference>
<reference evidence="11 17" key="4">
    <citation type="submission" date="2017-03" db="EMBL/GenBank/DDBJ databases">
        <title>Maternal inheritance of bifidobacteria.</title>
        <authorList>
            <person name="Lugli G.A."/>
            <person name="Duranti S."/>
            <person name="Milani C."/>
            <person name="Mancabelli L."/>
        </authorList>
    </citation>
    <scope>NUCLEOTIDE SEQUENCE [LARGE SCALE GENOMIC DNA]</scope>
    <source>
        <strain evidence="11 17">1892B</strain>
    </source>
</reference>
<name>A0A076JMA1_BIFAD</name>
<evidence type="ECO:0000313" key="21">
    <source>
        <dbReference type="Proteomes" id="UP000470200"/>
    </source>
</evidence>
<dbReference type="OrthoDB" id="9799345at2"/>
<evidence type="ECO:0000313" key="17">
    <source>
        <dbReference type="Proteomes" id="UP000192714"/>
    </source>
</evidence>
<dbReference type="Proteomes" id="UP000886943">
    <property type="component" value="Unassembled WGS sequence"/>
</dbReference>
<evidence type="ECO:0000313" key="16">
    <source>
        <dbReference type="Proteomes" id="UP000175684"/>
    </source>
</evidence>
<accession>A0A076JMA1</accession>
<keyword evidence="1" id="KW-0805">Transcription regulation</keyword>
<dbReference type="KEGG" id="badl:BADO_0325"/>
<reference evidence="10 16" key="3">
    <citation type="submission" date="2016-07" db="EMBL/GenBank/DDBJ databases">
        <title>Draft Genome Sequence of Bifidobacterium adolescentis strain Km 4.</title>
        <authorList>
            <person name="Danilenko V.N."/>
        </authorList>
    </citation>
    <scope>NUCLEOTIDE SEQUENCE [LARGE SCALE GENOMIC DNA]</scope>
    <source>
        <strain evidence="10 16">Km 4</strain>
    </source>
</reference>
<gene>
    <name evidence="6" type="primary">xylR_1</name>
    <name evidence="5" type="synonym">btr_2</name>
    <name evidence="12" type="ORF">AD0028_0345</name>
    <name evidence="14" type="ORF">B0703_01800</name>
    <name evidence="11" type="ORF">B5789_1082</name>
    <name evidence="10" type="ORF">BBK15_01270</name>
    <name evidence="6" type="ORF">BIFAD42_01050</name>
    <name evidence="5" type="ORF">ERS852382_00589</name>
    <name evidence="13" type="ORF">F3K97_01740</name>
    <name evidence="8" type="ORF">GA629_02755</name>
    <name evidence="7" type="ORF">GA752_00560</name>
    <name evidence="9" type="ORF">NE692_01475</name>
</gene>
<evidence type="ECO:0000313" key="11">
    <source>
        <dbReference type="EMBL" id="OQM57595.1"/>
    </source>
</evidence>
<dbReference type="Proteomes" id="UP000095647">
    <property type="component" value="Unassembled WGS sequence"/>
</dbReference>